<dbReference type="EMBL" id="JALXTC010000052">
    <property type="protein sequence ID" value="MCT2118291.1"/>
    <property type="molecule type" value="Genomic_DNA"/>
</dbReference>
<dbReference type="SUPFAM" id="SSF48179">
    <property type="entry name" value="6-phosphogluconate dehydrogenase C-terminal domain-like"/>
    <property type="match status" value="1"/>
</dbReference>
<dbReference type="Pfam" id="PF02153">
    <property type="entry name" value="PDH_N"/>
    <property type="match status" value="1"/>
</dbReference>
<dbReference type="PANTHER" id="PTHR21363:SF0">
    <property type="entry name" value="PREPHENATE DEHYDROGENASE [NADP(+)]"/>
    <property type="match status" value="1"/>
</dbReference>
<dbReference type="InterPro" id="IPR050812">
    <property type="entry name" value="Preph/Arog_dehydrog"/>
</dbReference>
<evidence type="ECO:0000313" key="4">
    <source>
        <dbReference type="EMBL" id="MCT2118291.1"/>
    </source>
</evidence>
<evidence type="ECO:0000259" key="3">
    <source>
        <dbReference type="PROSITE" id="PS51176"/>
    </source>
</evidence>
<dbReference type="PANTHER" id="PTHR21363">
    <property type="entry name" value="PREPHENATE DEHYDROGENASE"/>
    <property type="match status" value="1"/>
</dbReference>
<evidence type="ECO:0000256" key="1">
    <source>
        <dbReference type="ARBA" id="ARBA00007964"/>
    </source>
</evidence>
<dbReference type="GO" id="GO:0070403">
    <property type="term" value="F:NAD+ binding"/>
    <property type="evidence" value="ECO:0007669"/>
    <property type="project" value="InterPro"/>
</dbReference>
<dbReference type="InterPro" id="IPR036291">
    <property type="entry name" value="NAD(P)-bd_dom_sf"/>
</dbReference>
<dbReference type="Gene3D" id="1.10.3660.10">
    <property type="entry name" value="6-phosphogluconate dehydrogenase C-terminal like domain"/>
    <property type="match status" value="1"/>
</dbReference>
<accession>A0AAW5QBC9</accession>
<feature type="domain" description="Prephenate/arogenate dehydrogenase" evidence="3">
    <location>
        <begin position="1"/>
        <end position="268"/>
    </location>
</feature>
<dbReference type="EC" id="1.3.1.12" evidence="4"/>
<organism evidence="4 5">
    <name type="scientific">Dietzia cinnamea</name>
    <dbReference type="NCBI Taxonomy" id="321318"/>
    <lineage>
        <taxon>Bacteria</taxon>
        <taxon>Bacillati</taxon>
        <taxon>Actinomycetota</taxon>
        <taxon>Actinomycetes</taxon>
        <taxon>Mycobacteriales</taxon>
        <taxon>Dietziaceae</taxon>
        <taxon>Dietzia</taxon>
    </lineage>
</organism>
<proteinExistence type="inferred from homology"/>
<evidence type="ECO:0000256" key="2">
    <source>
        <dbReference type="ARBA" id="ARBA00023002"/>
    </source>
</evidence>
<comment type="caution">
    <text evidence="4">The sequence shown here is derived from an EMBL/GenBank/DDBJ whole genome shotgun (WGS) entry which is preliminary data.</text>
</comment>
<dbReference type="SUPFAM" id="SSF51735">
    <property type="entry name" value="NAD(P)-binding Rossmann-fold domains"/>
    <property type="match status" value="1"/>
</dbReference>
<dbReference type="Gene3D" id="3.40.50.720">
    <property type="entry name" value="NAD(P)-binding Rossmann-like Domain"/>
    <property type="match status" value="1"/>
</dbReference>
<dbReference type="Proteomes" id="UP001206890">
    <property type="component" value="Unassembled WGS sequence"/>
</dbReference>
<dbReference type="Pfam" id="PF20463">
    <property type="entry name" value="PDH_C"/>
    <property type="match status" value="1"/>
</dbReference>
<dbReference type="GO" id="GO:0008977">
    <property type="term" value="F:prephenate dehydrogenase (NAD+) activity"/>
    <property type="evidence" value="ECO:0007669"/>
    <property type="project" value="UniProtKB-EC"/>
</dbReference>
<dbReference type="AlphaFoldDB" id="A0AAW5QBC9"/>
<dbReference type="RefSeq" id="WP_239550609.1">
    <property type="nucleotide sequence ID" value="NZ_JAFFGT010000045.1"/>
</dbReference>
<dbReference type="InterPro" id="IPR046826">
    <property type="entry name" value="PDH_N"/>
</dbReference>
<sequence>MRALGPERAFGWNRSAAGAEAATAAGFAVTTDLPDTLRRARESDALVVVAVPLPALDAVLGAVAEHAPGVALTDVISVKGPVLDAVRRHGLGARFVGGHPMAGTAHSGWDAGDPDLFRGATWLVAADPGADPDTWARVARLAMDSGARILSATSAEHDAAVARISHLGHVLAEALALAGGRGGDLALALAAGSFRDGTRVAGTAPDLVRAICEPNRDALLDVLDDCLADLRDARASLAERGTLGPLVDDGHRARRAYEEAQAGAGAAGEPVEVTPGAAGWLEELRAAGAAGREVRPVG</sequence>
<dbReference type="InterPro" id="IPR003099">
    <property type="entry name" value="Prephen_DH"/>
</dbReference>
<dbReference type="GO" id="GO:0006571">
    <property type="term" value="P:tyrosine biosynthetic process"/>
    <property type="evidence" value="ECO:0007669"/>
    <property type="project" value="InterPro"/>
</dbReference>
<gene>
    <name evidence="4" type="ORF">M3D93_11095</name>
</gene>
<dbReference type="GO" id="GO:0004665">
    <property type="term" value="F:prephenate dehydrogenase (NADP+) activity"/>
    <property type="evidence" value="ECO:0007669"/>
    <property type="project" value="InterPro"/>
</dbReference>
<evidence type="ECO:0000313" key="5">
    <source>
        <dbReference type="Proteomes" id="UP001206890"/>
    </source>
</evidence>
<dbReference type="PROSITE" id="PS51176">
    <property type="entry name" value="PDH_ADH"/>
    <property type="match status" value="1"/>
</dbReference>
<comment type="similarity">
    <text evidence="1">Belongs to the prephenate/arogenate dehydrogenase family.</text>
</comment>
<name>A0AAW5QBC9_9ACTN</name>
<reference evidence="4" key="1">
    <citation type="submission" date="2022-04" db="EMBL/GenBank/DDBJ databases">
        <title>Human microbiome associated bacterial genomes.</title>
        <authorList>
            <person name="Sandstrom S."/>
            <person name="Salamzade R."/>
            <person name="Kalan L.R."/>
        </authorList>
    </citation>
    <scope>NUCLEOTIDE SEQUENCE</scope>
    <source>
        <strain evidence="4">P3-SID1762</strain>
    </source>
</reference>
<dbReference type="InterPro" id="IPR046825">
    <property type="entry name" value="PDH_C"/>
</dbReference>
<dbReference type="NCBIfam" id="NF005108">
    <property type="entry name" value="PRK06545.1-6"/>
    <property type="match status" value="1"/>
</dbReference>
<dbReference type="InterPro" id="IPR008927">
    <property type="entry name" value="6-PGluconate_DH-like_C_sf"/>
</dbReference>
<keyword evidence="2 4" id="KW-0560">Oxidoreductase</keyword>
<protein>
    <submittedName>
        <fullName evidence="4">Prephenate dehydrogenase</fullName>
        <ecNumber evidence="4">1.3.1.12</ecNumber>
    </submittedName>
</protein>